<dbReference type="Gene3D" id="3.40.50.1240">
    <property type="entry name" value="Phosphoglycerate mutase-like"/>
    <property type="match status" value="1"/>
</dbReference>
<dbReference type="Proteomes" id="UP001178507">
    <property type="component" value="Unassembled WGS sequence"/>
</dbReference>
<dbReference type="GO" id="GO:0005739">
    <property type="term" value="C:mitochondrion"/>
    <property type="evidence" value="ECO:0007669"/>
    <property type="project" value="TreeGrafter"/>
</dbReference>
<dbReference type="GO" id="GO:0004722">
    <property type="term" value="F:protein serine/threonine phosphatase activity"/>
    <property type="evidence" value="ECO:0007669"/>
    <property type="project" value="TreeGrafter"/>
</dbReference>
<evidence type="ECO:0000313" key="6">
    <source>
        <dbReference type="Proteomes" id="UP001178507"/>
    </source>
</evidence>
<dbReference type="SUPFAM" id="SSF53254">
    <property type="entry name" value="Phosphoglycerate mutase-like"/>
    <property type="match status" value="1"/>
</dbReference>
<dbReference type="Pfam" id="PF00300">
    <property type="entry name" value="His_Phos_1"/>
    <property type="match status" value="1"/>
</dbReference>
<dbReference type="InterPro" id="IPR029033">
    <property type="entry name" value="His_PPase_superfam"/>
</dbReference>
<dbReference type="PANTHER" id="PTHR20935:SF0">
    <property type="entry name" value="SERINE_THREONINE-PROTEIN PHOSPHATASE PGAM5, MITOCHONDRIAL"/>
    <property type="match status" value="1"/>
</dbReference>
<comment type="caution">
    <text evidence="5">The sequence shown here is derived from an EMBL/GenBank/DDBJ whole genome shotgun (WGS) entry which is preliminary data.</text>
</comment>
<dbReference type="EMBL" id="CAUJNA010000301">
    <property type="protein sequence ID" value="CAJ1375095.1"/>
    <property type="molecule type" value="Genomic_DNA"/>
</dbReference>
<evidence type="ECO:0000256" key="3">
    <source>
        <dbReference type="ARBA" id="ARBA00039765"/>
    </source>
</evidence>
<accession>A0AA36HTL1</accession>
<evidence type="ECO:0000256" key="4">
    <source>
        <dbReference type="ARBA" id="ARBA00040722"/>
    </source>
</evidence>
<keyword evidence="2" id="KW-0378">Hydrolase</keyword>
<protein>
    <recommendedName>
        <fullName evidence="3">Serine/threonine-protein phosphatase PGAM5, mitochondrial</fullName>
    </recommendedName>
    <alternativeName>
        <fullName evidence="4">Serine/threonine-protein phosphatase Pgam5, mitochondrial</fullName>
    </alternativeName>
</protein>
<comment type="similarity">
    <text evidence="1">Belongs to the phosphoglycerate mutase family. BPG-dependent PGAM subfamily.</text>
</comment>
<dbReference type="InterPro" id="IPR051021">
    <property type="entry name" value="Mito_Ser/Thr_phosphatase"/>
</dbReference>
<dbReference type="PANTHER" id="PTHR20935">
    <property type="entry name" value="PHOSPHOGLYCERATE MUTASE-RELATED"/>
    <property type="match status" value="1"/>
</dbReference>
<keyword evidence="6" id="KW-1185">Reference proteome</keyword>
<sequence>MWRRGSAWTALGRAVAFPGRRGWSLSQRYSSTGVTSQITGKRLASVAVGCLAFVSAGAVYDLMSQWVSKRIEEEWAEDWDEELADEEGAPKEMAAAFALARSLRYQRSNVGTRHLLFVRHAQPGEEAELSPLGLQQAELAAQRIFSQVGLSKYKVIFHAPSAEAKATADVIQKRLGKVLAKESDLLVEGVPMVPDPAPEQLQQLPKDVLFKDMVRAEGALRTHLAADLSGLATETICSSFLLSVFAAERCGARSFHGSTPRAFHSDGHGQSDAIVFAAAPRLARCVSFRAPSQWRPAGGPESTAEIVVGHGNQMRYVLCRALQLNPNVWSRFAAGHATVSWLEISSDGSVLLREFGGSGHLPPELRTYR</sequence>
<evidence type="ECO:0000256" key="2">
    <source>
        <dbReference type="ARBA" id="ARBA00022801"/>
    </source>
</evidence>
<proteinExistence type="inferred from homology"/>
<evidence type="ECO:0000256" key="1">
    <source>
        <dbReference type="ARBA" id="ARBA00006717"/>
    </source>
</evidence>
<dbReference type="AlphaFoldDB" id="A0AA36HTL1"/>
<reference evidence="5" key="1">
    <citation type="submission" date="2023-08" db="EMBL/GenBank/DDBJ databases">
        <authorList>
            <person name="Chen Y."/>
            <person name="Shah S."/>
            <person name="Dougan E. K."/>
            <person name="Thang M."/>
            <person name="Chan C."/>
        </authorList>
    </citation>
    <scope>NUCLEOTIDE SEQUENCE</scope>
</reference>
<organism evidence="5 6">
    <name type="scientific">Effrenium voratum</name>
    <dbReference type="NCBI Taxonomy" id="2562239"/>
    <lineage>
        <taxon>Eukaryota</taxon>
        <taxon>Sar</taxon>
        <taxon>Alveolata</taxon>
        <taxon>Dinophyceae</taxon>
        <taxon>Suessiales</taxon>
        <taxon>Symbiodiniaceae</taxon>
        <taxon>Effrenium</taxon>
    </lineage>
</organism>
<dbReference type="GO" id="GO:0090141">
    <property type="term" value="P:positive regulation of mitochondrial fission"/>
    <property type="evidence" value="ECO:0007669"/>
    <property type="project" value="TreeGrafter"/>
</dbReference>
<dbReference type="InterPro" id="IPR013078">
    <property type="entry name" value="His_Pase_superF_clade-1"/>
</dbReference>
<evidence type="ECO:0000313" key="5">
    <source>
        <dbReference type="EMBL" id="CAJ1375095.1"/>
    </source>
</evidence>
<gene>
    <name evidence="5" type="ORF">EVOR1521_LOCUS4460</name>
</gene>
<name>A0AA36HTL1_9DINO</name>